<evidence type="ECO:0000256" key="2">
    <source>
        <dbReference type="ARBA" id="ARBA00022692"/>
    </source>
</evidence>
<dbReference type="GO" id="GO:0000139">
    <property type="term" value="C:Golgi membrane"/>
    <property type="evidence" value="ECO:0007669"/>
    <property type="project" value="UniProtKB-SubCell"/>
</dbReference>
<evidence type="ECO:0000256" key="1">
    <source>
        <dbReference type="ARBA" id="ARBA00004409"/>
    </source>
</evidence>
<keyword evidence="5 7" id="KW-0175">Coiled coil</keyword>
<dbReference type="InterPro" id="IPR019177">
    <property type="entry name" value="Golgin_subfamily_A_member_5"/>
</dbReference>
<dbReference type="Proteomes" id="UP000504635">
    <property type="component" value="Unplaced"/>
</dbReference>
<feature type="coiled-coil region" evidence="7">
    <location>
        <begin position="216"/>
        <end position="257"/>
    </location>
</feature>
<feature type="transmembrane region" description="Helical" evidence="8">
    <location>
        <begin position="446"/>
        <end position="467"/>
    </location>
</feature>
<evidence type="ECO:0000256" key="5">
    <source>
        <dbReference type="ARBA" id="ARBA00023054"/>
    </source>
</evidence>
<evidence type="ECO:0000256" key="8">
    <source>
        <dbReference type="SAM" id="Phobius"/>
    </source>
</evidence>
<dbReference type="RefSeq" id="XP_030748447.1">
    <property type="nucleotide sequence ID" value="XM_030892587.1"/>
</dbReference>
<keyword evidence="4" id="KW-0333">Golgi apparatus</keyword>
<dbReference type="GO" id="GO:0007030">
    <property type="term" value="P:Golgi organization"/>
    <property type="evidence" value="ECO:0007669"/>
    <property type="project" value="InterPro"/>
</dbReference>
<dbReference type="CTD" id="42905"/>
<dbReference type="Pfam" id="PF09787">
    <property type="entry name" value="Golgin_A5"/>
    <property type="match status" value="1"/>
</dbReference>
<dbReference type="GeneID" id="115876701"/>
<sequence>MAWFQNLAGHAEDLLNKIDQNAATVLNEGNKLISEENEHGYVNNGDKNLARVSSEEVIRNINNEQIQDNSLPEIDPVVNSEVIVTNISEDENPGILDESPVAEVKTIKNDNASVSSSSMHNSFTETKEIEDLHLKVARLELENHEVTKELLNIQHLYLEMRNENANLHSQIERINEQLIQSQKEKEQYVIRAQRILQEKEKLIELKQTNNSGEQGRNIFETYNEELKKELEFLKDKVAELNKKNENMLNDMHSQQMQHQVIQNRMAQSNQLLEQSLLTEKKNHFLTEEDCAQKTKELQNRYDELRQLQNVIKIKNEEIDKLKENYSRVSNTLSHEEYENRLKSLTQTIISKQNALETITTERNALRVQLEKLQIEHERKITQLKNDKVNVINIQEFNEEKSYMSNFLRVTPHDAAVTRRVKHAYSTLDALSVRTGIFLRRYPVARVFVFLYIVIVHIWVLTILLWYVPSNQ</sequence>
<organism evidence="9 10">
    <name type="scientific">Sitophilus oryzae</name>
    <name type="common">Rice weevil</name>
    <name type="synonym">Curculio oryzae</name>
    <dbReference type="NCBI Taxonomy" id="7048"/>
    <lineage>
        <taxon>Eukaryota</taxon>
        <taxon>Metazoa</taxon>
        <taxon>Ecdysozoa</taxon>
        <taxon>Arthropoda</taxon>
        <taxon>Hexapoda</taxon>
        <taxon>Insecta</taxon>
        <taxon>Pterygota</taxon>
        <taxon>Neoptera</taxon>
        <taxon>Endopterygota</taxon>
        <taxon>Coleoptera</taxon>
        <taxon>Polyphaga</taxon>
        <taxon>Cucujiformia</taxon>
        <taxon>Curculionidae</taxon>
        <taxon>Dryophthorinae</taxon>
        <taxon>Sitophilus</taxon>
    </lineage>
</organism>
<evidence type="ECO:0000256" key="6">
    <source>
        <dbReference type="ARBA" id="ARBA00023136"/>
    </source>
</evidence>
<name>A0A6J2XB26_SITOR</name>
<keyword evidence="9" id="KW-1185">Reference proteome</keyword>
<evidence type="ECO:0000313" key="10">
    <source>
        <dbReference type="RefSeq" id="XP_030748447.1"/>
    </source>
</evidence>
<proteinExistence type="predicted"/>
<dbReference type="FunCoup" id="A0A6J2XB26">
    <property type="interactions" value="140"/>
</dbReference>
<dbReference type="OrthoDB" id="248903at2759"/>
<dbReference type="InParanoid" id="A0A6J2XB26"/>
<comment type="subcellular location">
    <subcellularLocation>
        <location evidence="1">Golgi apparatus membrane</location>
        <topology evidence="1">Single-pass type IV membrane protein</topology>
    </subcellularLocation>
</comment>
<evidence type="ECO:0000256" key="4">
    <source>
        <dbReference type="ARBA" id="ARBA00023034"/>
    </source>
</evidence>
<reference evidence="10" key="1">
    <citation type="submission" date="2025-08" db="UniProtKB">
        <authorList>
            <consortium name="RefSeq"/>
        </authorList>
    </citation>
    <scope>IDENTIFICATION</scope>
    <source>
        <tissue evidence="10">Gonads</tissue>
    </source>
</reference>
<dbReference type="KEGG" id="soy:115876701"/>
<dbReference type="PANTHER" id="PTHR13815:SF7">
    <property type="entry name" value="GOLGIN SUBFAMILY A MEMBER 5"/>
    <property type="match status" value="1"/>
</dbReference>
<feature type="coiled-coil region" evidence="7">
    <location>
        <begin position="287"/>
        <end position="386"/>
    </location>
</feature>
<evidence type="ECO:0000313" key="9">
    <source>
        <dbReference type="Proteomes" id="UP000504635"/>
    </source>
</evidence>
<evidence type="ECO:0000256" key="7">
    <source>
        <dbReference type="SAM" id="Coils"/>
    </source>
</evidence>
<protein>
    <submittedName>
        <fullName evidence="10">Golgin-84</fullName>
    </submittedName>
</protein>
<dbReference type="GO" id="GO:0000301">
    <property type="term" value="P:retrograde transport, vesicle recycling within Golgi"/>
    <property type="evidence" value="ECO:0007669"/>
    <property type="project" value="TreeGrafter"/>
</dbReference>
<evidence type="ECO:0000256" key="3">
    <source>
        <dbReference type="ARBA" id="ARBA00022989"/>
    </source>
</evidence>
<gene>
    <name evidence="10" type="primary">LOC115876701</name>
</gene>
<dbReference type="GO" id="GO:0031985">
    <property type="term" value="C:Golgi cisterna"/>
    <property type="evidence" value="ECO:0007669"/>
    <property type="project" value="TreeGrafter"/>
</dbReference>
<dbReference type="AlphaFoldDB" id="A0A6J2XB26"/>
<feature type="coiled-coil region" evidence="7">
    <location>
        <begin position="129"/>
        <end position="191"/>
    </location>
</feature>
<dbReference type="PANTHER" id="PTHR13815">
    <property type="entry name" value="GOLGIN-84"/>
    <property type="match status" value="1"/>
</dbReference>
<keyword evidence="2 8" id="KW-0812">Transmembrane</keyword>
<keyword evidence="6 8" id="KW-0472">Membrane</keyword>
<accession>A0A6J2XB26</accession>
<keyword evidence="3 8" id="KW-1133">Transmembrane helix</keyword>